<name>A0A0J1B7J6_RHOIS</name>
<protein>
    <submittedName>
        <fullName evidence="2">Uncharacterized protein</fullName>
    </submittedName>
</protein>
<evidence type="ECO:0000313" key="3">
    <source>
        <dbReference type="Proteomes" id="UP000036367"/>
    </source>
</evidence>
<dbReference type="STRING" id="595434.RISK_005106"/>
<evidence type="ECO:0000256" key="1">
    <source>
        <dbReference type="SAM" id="MobiDB-lite"/>
    </source>
</evidence>
<dbReference type="AlphaFoldDB" id="A0A0J1B7J6"/>
<proteinExistence type="predicted"/>
<evidence type="ECO:0000313" key="2">
    <source>
        <dbReference type="EMBL" id="KLU02810.1"/>
    </source>
</evidence>
<gene>
    <name evidence="2" type="ORF">RISK_005106</name>
</gene>
<feature type="compositionally biased region" description="Basic and acidic residues" evidence="1">
    <location>
        <begin position="41"/>
        <end position="54"/>
    </location>
</feature>
<accession>A0A0J1B7J6</accession>
<feature type="region of interest" description="Disordered" evidence="1">
    <location>
        <begin position="17"/>
        <end position="60"/>
    </location>
</feature>
<dbReference type="EMBL" id="LECT01000043">
    <property type="protein sequence ID" value="KLU02810.1"/>
    <property type="molecule type" value="Genomic_DNA"/>
</dbReference>
<dbReference type="PATRIC" id="fig|595434.4.peg.4846"/>
<keyword evidence="3" id="KW-1185">Reference proteome</keyword>
<dbReference type="Proteomes" id="UP000036367">
    <property type="component" value="Unassembled WGS sequence"/>
</dbReference>
<organism evidence="2 3">
    <name type="scientific">Rhodopirellula islandica</name>
    <dbReference type="NCBI Taxonomy" id="595434"/>
    <lineage>
        <taxon>Bacteria</taxon>
        <taxon>Pseudomonadati</taxon>
        <taxon>Planctomycetota</taxon>
        <taxon>Planctomycetia</taxon>
        <taxon>Pirellulales</taxon>
        <taxon>Pirellulaceae</taxon>
        <taxon>Rhodopirellula</taxon>
    </lineage>
</organism>
<sequence length="60" mass="6608">MKRSGSFLVLRFGEFSHFTPPPKRTLGQMSSDAVQAYAREGAAHGKQSESEHSSRNSGRI</sequence>
<reference evidence="2" key="1">
    <citation type="submission" date="2015-05" db="EMBL/GenBank/DDBJ databases">
        <title>Permanent draft genome of Rhodopirellula islandicus K833.</title>
        <authorList>
            <person name="Kizina J."/>
            <person name="Richter M."/>
            <person name="Glockner F.O."/>
            <person name="Harder J."/>
        </authorList>
    </citation>
    <scope>NUCLEOTIDE SEQUENCE [LARGE SCALE GENOMIC DNA]</scope>
    <source>
        <strain evidence="2">K833</strain>
    </source>
</reference>
<comment type="caution">
    <text evidence="2">The sequence shown here is derived from an EMBL/GenBank/DDBJ whole genome shotgun (WGS) entry which is preliminary data.</text>
</comment>